<comment type="caution">
    <text evidence="1">The sequence shown here is derived from an EMBL/GenBank/DDBJ whole genome shotgun (WGS) entry which is preliminary data.</text>
</comment>
<proteinExistence type="predicted"/>
<dbReference type="EMBL" id="ADLE01000011">
    <property type="protein sequence ID" value="EJZ63942.1"/>
    <property type="molecule type" value="Genomic_DNA"/>
</dbReference>
<name>K0WXJ1_9BACT</name>
<sequence>MSVKNGIRKRQTPIFLKMPMHNLFSIREAKIVKGERRDKRKSHFRLGYAEPHPIFAYCAKIMKGEHRTKFILVLLNSRLSYFIEHRQGWTQQKGIHQPQRKNAPIFDRTKYREKTRPPLPSFESLVESPPPLYSKNRTSRNNIQKLGTVLSYFF</sequence>
<keyword evidence="2" id="KW-1185">Reference proteome</keyword>
<dbReference type="STRING" id="742726.HMPREF9448_01781"/>
<reference evidence="1 2" key="1">
    <citation type="submission" date="2012-08" db="EMBL/GenBank/DDBJ databases">
        <title>The Genome Sequence of Barnesiella intestinihominis YIT 11860.</title>
        <authorList>
            <consortium name="The Broad Institute Genome Sequencing Platform"/>
            <person name="Earl A."/>
            <person name="Ward D."/>
            <person name="Feldgarden M."/>
            <person name="Gevers D."/>
            <person name="Morotomi M."/>
            <person name="Walker B."/>
            <person name="Young S.K."/>
            <person name="Zeng Q."/>
            <person name="Gargeya S."/>
            <person name="Fitzgerald M."/>
            <person name="Haas B."/>
            <person name="Abouelleil A."/>
            <person name="Alvarado L."/>
            <person name="Arachchi H.M."/>
            <person name="Berlin A.M."/>
            <person name="Chapman S.B."/>
            <person name="Goldberg J."/>
            <person name="Griggs A."/>
            <person name="Gujja S."/>
            <person name="Hansen M."/>
            <person name="Howarth C."/>
            <person name="Imamovic A."/>
            <person name="Larimer J."/>
            <person name="McCowen C."/>
            <person name="Montmayeur A."/>
            <person name="Murphy C."/>
            <person name="Neiman D."/>
            <person name="Pearson M."/>
            <person name="Priest M."/>
            <person name="Roberts A."/>
            <person name="Saif S."/>
            <person name="Shea T."/>
            <person name="Sisk P."/>
            <person name="Sykes S."/>
            <person name="Wortman J."/>
            <person name="Nusbaum C."/>
            <person name="Birren B."/>
        </authorList>
    </citation>
    <scope>NUCLEOTIDE SEQUENCE [LARGE SCALE GENOMIC DNA]</scope>
    <source>
        <strain evidence="1 2">YIT 11860</strain>
    </source>
</reference>
<gene>
    <name evidence="1" type="ORF">HMPREF9448_01781</name>
</gene>
<evidence type="ECO:0000313" key="1">
    <source>
        <dbReference type="EMBL" id="EJZ63942.1"/>
    </source>
</evidence>
<dbReference type="AlphaFoldDB" id="K0WXJ1"/>
<organism evidence="1 2">
    <name type="scientific">Barnesiella intestinihominis YIT 11860</name>
    <dbReference type="NCBI Taxonomy" id="742726"/>
    <lineage>
        <taxon>Bacteria</taxon>
        <taxon>Pseudomonadati</taxon>
        <taxon>Bacteroidota</taxon>
        <taxon>Bacteroidia</taxon>
        <taxon>Bacteroidales</taxon>
        <taxon>Barnesiellaceae</taxon>
        <taxon>Barnesiella</taxon>
    </lineage>
</organism>
<evidence type="ECO:0000313" key="2">
    <source>
        <dbReference type="Proteomes" id="UP000006044"/>
    </source>
</evidence>
<dbReference type="HOGENOM" id="CLU_1700780_0_0_10"/>
<protein>
    <submittedName>
        <fullName evidence="1">Uncharacterized protein</fullName>
    </submittedName>
</protein>
<accession>K0WXJ1</accession>
<dbReference type="Proteomes" id="UP000006044">
    <property type="component" value="Unassembled WGS sequence"/>
</dbReference>